<evidence type="ECO:0000313" key="3">
    <source>
        <dbReference type="Proteomes" id="UP001500804"/>
    </source>
</evidence>
<evidence type="ECO:0000313" key="2">
    <source>
        <dbReference type="EMBL" id="GAA5118403.1"/>
    </source>
</evidence>
<dbReference type="Proteomes" id="UP001500804">
    <property type="component" value="Unassembled WGS sequence"/>
</dbReference>
<feature type="region of interest" description="Disordered" evidence="1">
    <location>
        <begin position="30"/>
        <end position="54"/>
    </location>
</feature>
<name>A0ABP9NHQ3_9PSEU</name>
<dbReference type="EMBL" id="BAABJO010000007">
    <property type="protein sequence ID" value="GAA5118403.1"/>
    <property type="molecule type" value="Genomic_DNA"/>
</dbReference>
<feature type="compositionally biased region" description="Polar residues" evidence="1">
    <location>
        <begin position="41"/>
        <end position="54"/>
    </location>
</feature>
<gene>
    <name evidence="2" type="ORF">GCM10023320_22310</name>
</gene>
<sequence>MESIRVPADPAAPTAIRVAATRGLVEPAATCGAGVRGGGSSTRRPSVDSPQVGDQGQMLLAEIDWRPSPLIDDSRAPEMLRSDRLTPAELADEVLAMVAVPHG</sequence>
<protein>
    <submittedName>
        <fullName evidence="2">Uncharacterized protein</fullName>
    </submittedName>
</protein>
<keyword evidence="3" id="KW-1185">Reference proteome</keyword>
<reference evidence="3" key="1">
    <citation type="journal article" date="2019" name="Int. J. Syst. Evol. Microbiol.">
        <title>The Global Catalogue of Microorganisms (GCM) 10K type strain sequencing project: providing services to taxonomists for standard genome sequencing and annotation.</title>
        <authorList>
            <consortium name="The Broad Institute Genomics Platform"/>
            <consortium name="The Broad Institute Genome Sequencing Center for Infectious Disease"/>
            <person name="Wu L."/>
            <person name="Ma J."/>
        </authorList>
    </citation>
    <scope>NUCLEOTIDE SEQUENCE [LARGE SCALE GENOMIC DNA]</scope>
    <source>
        <strain evidence="3">JCM 18302</strain>
    </source>
</reference>
<comment type="caution">
    <text evidence="2">The sequence shown here is derived from an EMBL/GenBank/DDBJ whole genome shotgun (WGS) entry which is preliminary data.</text>
</comment>
<evidence type="ECO:0000256" key="1">
    <source>
        <dbReference type="SAM" id="MobiDB-lite"/>
    </source>
</evidence>
<organism evidence="2 3">
    <name type="scientific">Pseudonocardia adelaidensis</name>
    <dbReference type="NCBI Taxonomy" id="648754"/>
    <lineage>
        <taxon>Bacteria</taxon>
        <taxon>Bacillati</taxon>
        <taxon>Actinomycetota</taxon>
        <taxon>Actinomycetes</taxon>
        <taxon>Pseudonocardiales</taxon>
        <taxon>Pseudonocardiaceae</taxon>
        <taxon>Pseudonocardia</taxon>
    </lineage>
</organism>
<accession>A0ABP9NHQ3</accession>
<proteinExistence type="predicted"/>